<dbReference type="InParanoid" id="G2XZG9"/>
<protein>
    <submittedName>
        <fullName evidence="1">Uncharacterized protein</fullName>
    </submittedName>
</protein>
<accession>G2XZG9</accession>
<evidence type="ECO:0000313" key="2">
    <source>
        <dbReference type="Proteomes" id="UP000008177"/>
    </source>
</evidence>
<gene>
    <name evidence="1" type="ORF">BofuT4_P048740.1</name>
</gene>
<dbReference type="EMBL" id="FQ790278">
    <property type="protein sequence ID" value="CCD45856.1"/>
    <property type="molecule type" value="Genomic_DNA"/>
</dbReference>
<name>G2XZG9_BOTF4</name>
<dbReference type="AlphaFoldDB" id="G2XZG9"/>
<evidence type="ECO:0000313" key="1">
    <source>
        <dbReference type="EMBL" id="CCD45856.1"/>
    </source>
</evidence>
<dbReference type="Proteomes" id="UP000008177">
    <property type="component" value="Unplaced contigs"/>
</dbReference>
<dbReference type="HOGENOM" id="CLU_1959235_0_0_1"/>
<sequence>MPRARAKFDLVRGISTAKSTITSRNEYTEKIRKTRENLKMVIVQGYFRFFECKEHPRSRLTDQAPVDLSQHHKLRRIILQYTPKKTVFLNADKSDRDSLGSEKLIGRRRSRRYLSANVYPRLNPINRM</sequence>
<proteinExistence type="predicted"/>
<organism evidence="1 2">
    <name type="scientific">Botryotinia fuckeliana (strain T4)</name>
    <name type="common">Noble rot fungus</name>
    <name type="synonym">Botrytis cinerea</name>
    <dbReference type="NCBI Taxonomy" id="999810"/>
    <lineage>
        <taxon>Eukaryota</taxon>
        <taxon>Fungi</taxon>
        <taxon>Dikarya</taxon>
        <taxon>Ascomycota</taxon>
        <taxon>Pezizomycotina</taxon>
        <taxon>Leotiomycetes</taxon>
        <taxon>Helotiales</taxon>
        <taxon>Sclerotiniaceae</taxon>
        <taxon>Botrytis</taxon>
    </lineage>
</organism>
<reference evidence="2" key="1">
    <citation type="journal article" date="2011" name="PLoS Genet.">
        <title>Genomic analysis of the necrotrophic fungal pathogens Sclerotinia sclerotiorum and Botrytis cinerea.</title>
        <authorList>
            <person name="Amselem J."/>
            <person name="Cuomo C.A."/>
            <person name="van Kan J.A."/>
            <person name="Viaud M."/>
            <person name="Benito E.P."/>
            <person name="Couloux A."/>
            <person name="Coutinho P.M."/>
            <person name="de Vries R.P."/>
            <person name="Dyer P.S."/>
            <person name="Fillinger S."/>
            <person name="Fournier E."/>
            <person name="Gout L."/>
            <person name="Hahn M."/>
            <person name="Kohn L."/>
            <person name="Lapalu N."/>
            <person name="Plummer K.M."/>
            <person name="Pradier J.M."/>
            <person name="Quevillon E."/>
            <person name="Sharon A."/>
            <person name="Simon A."/>
            <person name="ten Have A."/>
            <person name="Tudzynski B."/>
            <person name="Tudzynski P."/>
            <person name="Wincker P."/>
            <person name="Andrew M."/>
            <person name="Anthouard V."/>
            <person name="Beever R.E."/>
            <person name="Beffa R."/>
            <person name="Benoit I."/>
            <person name="Bouzid O."/>
            <person name="Brault B."/>
            <person name="Chen Z."/>
            <person name="Choquer M."/>
            <person name="Collemare J."/>
            <person name="Cotton P."/>
            <person name="Danchin E.G."/>
            <person name="Da Silva C."/>
            <person name="Gautier A."/>
            <person name="Giraud C."/>
            <person name="Giraud T."/>
            <person name="Gonzalez C."/>
            <person name="Grossetete S."/>
            <person name="Guldener U."/>
            <person name="Henrissat B."/>
            <person name="Howlett B.J."/>
            <person name="Kodira C."/>
            <person name="Kretschmer M."/>
            <person name="Lappartient A."/>
            <person name="Leroch M."/>
            <person name="Levis C."/>
            <person name="Mauceli E."/>
            <person name="Neuveglise C."/>
            <person name="Oeser B."/>
            <person name="Pearson M."/>
            <person name="Poulain J."/>
            <person name="Poussereau N."/>
            <person name="Quesneville H."/>
            <person name="Rascle C."/>
            <person name="Schumacher J."/>
            <person name="Segurens B."/>
            <person name="Sexton A."/>
            <person name="Silva E."/>
            <person name="Sirven C."/>
            <person name="Soanes D.M."/>
            <person name="Talbot N.J."/>
            <person name="Templeton M."/>
            <person name="Yandava C."/>
            <person name="Yarden O."/>
            <person name="Zeng Q."/>
            <person name="Rollins J.A."/>
            <person name="Lebrun M.H."/>
            <person name="Dickman M."/>
        </authorList>
    </citation>
    <scope>NUCLEOTIDE SEQUENCE [LARGE SCALE GENOMIC DNA]</scope>
    <source>
        <strain evidence="2">T4</strain>
    </source>
</reference>